<dbReference type="Proteomes" id="UP000077255">
    <property type="component" value="Chromosome"/>
</dbReference>
<sequence length="109" mass="12499">MTPRRVLFLCSRHRLRSPTAAAVFNGRPGLEVDSAGLADDADTPLDAEQLDWADLVVVMERQHARRLRQRFAHRLKGKRVVTLDIPDDYDFMQPELVALLERRVAPLLR</sequence>
<proteinExistence type="predicted"/>
<dbReference type="SUPFAM" id="SSF52788">
    <property type="entry name" value="Phosphotyrosine protein phosphatases I"/>
    <property type="match status" value="1"/>
</dbReference>
<evidence type="ECO:0000313" key="2">
    <source>
        <dbReference type="EMBL" id="AND70354.1"/>
    </source>
</evidence>
<dbReference type="InterPro" id="IPR016919">
    <property type="entry name" value="UCP029416_PTP"/>
</dbReference>
<accession>A0A160N3T9</accession>
<keyword evidence="3" id="KW-1185">Reference proteome</keyword>
<protein>
    <recommendedName>
        <fullName evidence="1">Phosphotyrosine protein phosphatase I domain-containing protein</fullName>
    </recommendedName>
</protein>
<dbReference type="SMART" id="SM00226">
    <property type="entry name" value="LMWPc"/>
    <property type="match status" value="1"/>
</dbReference>
<feature type="domain" description="Phosphotyrosine protein phosphatase I" evidence="1">
    <location>
        <begin position="4"/>
        <end position="109"/>
    </location>
</feature>
<dbReference type="InterPro" id="IPR023485">
    <property type="entry name" value="Ptyr_pPase"/>
</dbReference>
<evidence type="ECO:0000313" key="3">
    <source>
        <dbReference type="Proteomes" id="UP000077255"/>
    </source>
</evidence>
<dbReference type="STRING" id="445710.ATSB10_29000"/>
<reference evidence="2 3" key="1">
    <citation type="submission" date="2016-02" db="EMBL/GenBank/DDBJ databases">
        <title>Complete genome sequencing and analysis of ATSB10, Dyella thiooxydans isolated from rhizosphere soil of sunflower (Helianthus annuus L.).</title>
        <authorList>
            <person name="Lee Y."/>
            <person name="Hwangbo K."/>
            <person name="Chung H."/>
            <person name="Yoo J."/>
            <person name="Kim K.Y."/>
            <person name="Sa T.M."/>
            <person name="Um Y."/>
            <person name="Madhaiyan M."/>
        </authorList>
    </citation>
    <scope>NUCLEOTIDE SEQUENCE [LARGE SCALE GENOMIC DNA]</scope>
    <source>
        <strain evidence="2 3">ATSB10</strain>
    </source>
</reference>
<dbReference type="PATRIC" id="fig|445710.3.peg.2896"/>
<dbReference type="EMBL" id="CP014841">
    <property type="protein sequence ID" value="AND70354.1"/>
    <property type="molecule type" value="Genomic_DNA"/>
</dbReference>
<dbReference type="Gene3D" id="3.40.50.2300">
    <property type="match status" value="2"/>
</dbReference>
<dbReference type="PIRSF" id="PIRSF029416">
    <property type="entry name" value="UCP029416_PTP"/>
    <property type="match status" value="1"/>
</dbReference>
<dbReference type="RefSeq" id="WP_063673398.1">
    <property type="nucleotide sequence ID" value="NZ_CP014841.1"/>
</dbReference>
<dbReference type="InterPro" id="IPR036196">
    <property type="entry name" value="Ptyr_pPase_sf"/>
</dbReference>
<evidence type="ECO:0000259" key="1">
    <source>
        <dbReference type="SMART" id="SM00226"/>
    </source>
</evidence>
<gene>
    <name evidence="2" type="ORF">ATSB10_29000</name>
</gene>
<dbReference type="OrthoDB" id="7210484at2"/>
<dbReference type="AlphaFoldDB" id="A0A160N3T9"/>
<name>A0A160N3T9_9GAMM</name>
<organism evidence="2 3">
    <name type="scientific">Dyella thiooxydans</name>
    <dbReference type="NCBI Taxonomy" id="445710"/>
    <lineage>
        <taxon>Bacteria</taxon>
        <taxon>Pseudomonadati</taxon>
        <taxon>Pseudomonadota</taxon>
        <taxon>Gammaproteobacteria</taxon>
        <taxon>Lysobacterales</taxon>
        <taxon>Rhodanobacteraceae</taxon>
        <taxon>Dyella</taxon>
    </lineage>
</organism>
<dbReference type="KEGG" id="dtx:ATSB10_29000"/>